<protein>
    <submittedName>
        <fullName evidence="11">Sugar ABC transporter permease</fullName>
    </submittedName>
</protein>
<evidence type="ECO:0000313" key="11">
    <source>
        <dbReference type="EMBL" id="GGA62860.1"/>
    </source>
</evidence>
<comment type="similarity">
    <text evidence="2">Belongs to the ABC-2 integral membrane protein family.</text>
</comment>
<dbReference type="PANTHER" id="PTHR30413:SF10">
    <property type="entry name" value="CAPSULE POLYSACCHARIDE EXPORT INNER-MEMBRANE PROTEIN CTRC"/>
    <property type="match status" value="1"/>
</dbReference>
<gene>
    <name evidence="11" type="ORF">GCM10011385_15780</name>
</gene>
<keyword evidence="4" id="KW-1003">Cell membrane</keyword>
<evidence type="ECO:0000256" key="7">
    <source>
        <dbReference type="ARBA" id="ARBA00023047"/>
    </source>
</evidence>
<evidence type="ECO:0000256" key="3">
    <source>
        <dbReference type="ARBA" id="ARBA00022448"/>
    </source>
</evidence>
<dbReference type="Proteomes" id="UP000636264">
    <property type="component" value="Unassembled WGS sequence"/>
</dbReference>
<sequence length="284" mass="32267">MTSEAISLNPPRSETIRAMNKSGVRVALADIIESFSKWRVAFIFGWQDIAQRYRRSRLGAFWLTLSMLVFIGAIGSVFGALFRASMAEFLPYLCASIITWNFLSTTLNEGCNTFVGSQGIILQVRMPLFMHVIRMMWRNMIILAHNIIIFPLVVLVVGGSIEWTAILAVPGLVLLCLNLSWMSLGFALICTRFRDMTQVVANLLQVMFYFTPVMWMTKTLPDHVSSLMYQLNPLYHLIQLIRAPLLGQNPDALSWIVALGTAVAGWAWALVFFGKYRWRVAYWI</sequence>
<evidence type="ECO:0000256" key="5">
    <source>
        <dbReference type="ARBA" id="ARBA00022692"/>
    </source>
</evidence>
<evidence type="ECO:0000259" key="10">
    <source>
        <dbReference type="Pfam" id="PF01061"/>
    </source>
</evidence>
<reference evidence="11" key="2">
    <citation type="submission" date="2020-09" db="EMBL/GenBank/DDBJ databases">
        <authorList>
            <person name="Sun Q."/>
            <person name="Zhou Y."/>
        </authorList>
    </citation>
    <scope>NUCLEOTIDE SEQUENCE</scope>
    <source>
        <strain evidence="11">CGMCC 1.15320</strain>
    </source>
</reference>
<evidence type="ECO:0000256" key="6">
    <source>
        <dbReference type="ARBA" id="ARBA00022989"/>
    </source>
</evidence>
<keyword evidence="3" id="KW-0813">Transport</keyword>
<accession>A0A916W3C0</accession>
<dbReference type="GO" id="GO:0015774">
    <property type="term" value="P:polysaccharide transport"/>
    <property type="evidence" value="ECO:0007669"/>
    <property type="project" value="UniProtKB-KW"/>
</dbReference>
<dbReference type="GO" id="GO:0005886">
    <property type="term" value="C:plasma membrane"/>
    <property type="evidence" value="ECO:0007669"/>
    <property type="project" value="UniProtKB-SubCell"/>
</dbReference>
<feature type="transmembrane region" description="Helical" evidence="9">
    <location>
        <begin position="140"/>
        <end position="161"/>
    </location>
</feature>
<dbReference type="PANTHER" id="PTHR30413">
    <property type="entry name" value="INNER MEMBRANE TRANSPORT PERMEASE"/>
    <property type="match status" value="1"/>
</dbReference>
<dbReference type="EMBL" id="BMIF01000004">
    <property type="protein sequence ID" value="GGA62860.1"/>
    <property type="molecule type" value="Genomic_DNA"/>
</dbReference>
<feature type="transmembrane region" description="Helical" evidence="9">
    <location>
        <begin position="252"/>
        <end position="273"/>
    </location>
</feature>
<organism evidence="11 12">
    <name type="scientific">Nitratireductor aestuarii</name>
    <dbReference type="NCBI Taxonomy" id="1735103"/>
    <lineage>
        <taxon>Bacteria</taxon>
        <taxon>Pseudomonadati</taxon>
        <taxon>Pseudomonadota</taxon>
        <taxon>Alphaproteobacteria</taxon>
        <taxon>Hyphomicrobiales</taxon>
        <taxon>Phyllobacteriaceae</taxon>
        <taxon>Nitratireductor</taxon>
    </lineage>
</organism>
<keyword evidence="7" id="KW-0625">Polysaccharide transport</keyword>
<keyword evidence="8 9" id="KW-0472">Membrane</keyword>
<reference evidence="11" key="1">
    <citation type="journal article" date="2014" name="Int. J. Syst. Evol. Microbiol.">
        <title>Complete genome sequence of Corynebacterium casei LMG S-19264T (=DSM 44701T), isolated from a smear-ripened cheese.</title>
        <authorList>
            <consortium name="US DOE Joint Genome Institute (JGI-PGF)"/>
            <person name="Walter F."/>
            <person name="Albersmeier A."/>
            <person name="Kalinowski J."/>
            <person name="Ruckert C."/>
        </authorList>
    </citation>
    <scope>NUCLEOTIDE SEQUENCE</scope>
    <source>
        <strain evidence="11">CGMCC 1.15320</strain>
    </source>
</reference>
<feature type="transmembrane region" description="Helical" evidence="9">
    <location>
        <begin position="167"/>
        <end position="187"/>
    </location>
</feature>
<evidence type="ECO:0000256" key="1">
    <source>
        <dbReference type="ARBA" id="ARBA00004651"/>
    </source>
</evidence>
<keyword evidence="5 9" id="KW-0812">Transmembrane</keyword>
<dbReference type="AlphaFoldDB" id="A0A916W3C0"/>
<evidence type="ECO:0000256" key="9">
    <source>
        <dbReference type="SAM" id="Phobius"/>
    </source>
</evidence>
<name>A0A916W3C0_9HYPH</name>
<evidence type="ECO:0000256" key="2">
    <source>
        <dbReference type="ARBA" id="ARBA00007783"/>
    </source>
</evidence>
<feature type="transmembrane region" description="Helical" evidence="9">
    <location>
        <begin position="60"/>
        <end position="82"/>
    </location>
</feature>
<dbReference type="GO" id="GO:0140359">
    <property type="term" value="F:ABC-type transporter activity"/>
    <property type="evidence" value="ECO:0007669"/>
    <property type="project" value="InterPro"/>
</dbReference>
<dbReference type="GO" id="GO:0015920">
    <property type="term" value="P:lipopolysaccharide transport"/>
    <property type="evidence" value="ECO:0007669"/>
    <property type="project" value="TreeGrafter"/>
</dbReference>
<dbReference type="RefSeq" id="WP_244630283.1">
    <property type="nucleotide sequence ID" value="NZ_BMIF01000004.1"/>
</dbReference>
<comment type="subcellular location">
    <subcellularLocation>
        <location evidence="1">Cell membrane</location>
        <topology evidence="1">Multi-pass membrane protein</topology>
    </subcellularLocation>
</comment>
<feature type="domain" description="ABC-2 type transporter transmembrane" evidence="10">
    <location>
        <begin position="43"/>
        <end position="244"/>
    </location>
</feature>
<proteinExistence type="inferred from homology"/>
<dbReference type="InterPro" id="IPR013525">
    <property type="entry name" value="ABC2_TM"/>
</dbReference>
<feature type="transmembrane region" description="Helical" evidence="9">
    <location>
        <begin position="199"/>
        <end position="217"/>
    </location>
</feature>
<keyword evidence="12" id="KW-1185">Reference proteome</keyword>
<evidence type="ECO:0000256" key="8">
    <source>
        <dbReference type="ARBA" id="ARBA00023136"/>
    </source>
</evidence>
<feature type="transmembrane region" description="Helical" evidence="9">
    <location>
        <begin position="89"/>
        <end position="107"/>
    </location>
</feature>
<comment type="caution">
    <text evidence="11">The sequence shown here is derived from an EMBL/GenBank/DDBJ whole genome shotgun (WGS) entry which is preliminary data.</text>
</comment>
<evidence type="ECO:0000313" key="12">
    <source>
        <dbReference type="Proteomes" id="UP000636264"/>
    </source>
</evidence>
<keyword evidence="6 9" id="KW-1133">Transmembrane helix</keyword>
<evidence type="ECO:0000256" key="4">
    <source>
        <dbReference type="ARBA" id="ARBA00022475"/>
    </source>
</evidence>
<keyword evidence="7" id="KW-0762">Sugar transport</keyword>
<dbReference type="Pfam" id="PF01061">
    <property type="entry name" value="ABC2_membrane"/>
    <property type="match status" value="1"/>
</dbReference>